<feature type="transmembrane region" description="Helical" evidence="1">
    <location>
        <begin position="55"/>
        <end position="77"/>
    </location>
</feature>
<dbReference type="AlphaFoldDB" id="A0A2K4ZKD7"/>
<dbReference type="GO" id="GO:0005886">
    <property type="term" value="C:plasma membrane"/>
    <property type="evidence" value="ECO:0007669"/>
    <property type="project" value="UniProtKB-SubCell"/>
</dbReference>
<dbReference type="GO" id="GO:0140359">
    <property type="term" value="F:ABC-type transporter activity"/>
    <property type="evidence" value="ECO:0007669"/>
    <property type="project" value="InterPro"/>
</dbReference>
<keyword evidence="1" id="KW-0472">Membrane</keyword>
<name>A0A2K4ZKD7_9FIRM</name>
<feature type="transmembrane region" description="Helical" evidence="1">
    <location>
        <begin position="169"/>
        <end position="189"/>
    </location>
</feature>
<dbReference type="Proteomes" id="UP000236311">
    <property type="component" value="Unassembled WGS sequence"/>
</dbReference>
<sequence>MNKLLSSGFSRLKRDKIFWVSIVALLAYSIIYMLNGCRQSLSREMAEFNYSLDVYYFHYGLSIGLFCSVFTSIFLGVEYQNGAIRNKLIVGHTRTAIYLSNLLVSFTASIFMLLAWLIGALVGIPFLGTWKMGPLLLLYLLISVLFMAAFSAIFTFIGMLTSYKTIAQIFSLLFFFALLLGGSMLYEALQQPEMTSPILMTMDGMQIADPVPNPSYVTGPLRSVYEFLVDLLPTGQGIQLFDLNIRHPLRMILSSLGITAGVTAVGIRIFQKKDLN</sequence>
<keyword evidence="1" id="KW-0812">Transmembrane</keyword>
<organism evidence="2 3">
    <name type="scientific">Acetatifactor muris</name>
    <dbReference type="NCBI Taxonomy" id="879566"/>
    <lineage>
        <taxon>Bacteria</taxon>
        <taxon>Bacillati</taxon>
        <taxon>Bacillota</taxon>
        <taxon>Clostridia</taxon>
        <taxon>Lachnospirales</taxon>
        <taxon>Lachnospiraceae</taxon>
        <taxon>Acetatifactor</taxon>
    </lineage>
</organism>
<feature type="transmembrane region" description="Helical" evidence="1">
    <location>
        <begin position="251"/>
        <end position="270"/>
    </location>
</feature>
<feature type="transmembrane region" description="Helical" evidence="1">
    <location>
        <begin position="17"/>
        <end position="35"/>
    </location>
</feature>
<protein>
    <submittedName>
        <fullName evidence="2">ABC-2 family transporter protein</fullName>
    </submittedName>
</protein>
<dbReference type="EMBL" id="OFSM01000020">
    <property type="protein sequence ID" value="SOY30866.1"/>
    <property type="molecule type" value="Genomic_DNA"/>
</dbReference>
<feature type="transmembrane region" description="Helical" evidence="1">
    <location>
        <begin position="98"/>
        <end position="124"/>
    </location>
</feature>
<proteinExistence type="predicted"/>
<gene>
    <name evidence="2" type="ORF">AMURIS_03600</name>
</gene>
<evidence type="ECO:0000256" key="1">
    <source>
        <dbReference type="SAM" id="Phobius"/>
    </source>
</evidence>
<evidence type="ECO:0000313" key="3">
    <source>
        <dbReference type="Proteomes" id="UP000236311"/>
    </source>
</evidence>
<feature type="transmembrane region" description="Helical" evidence="1">
    <location>
        <begin position="136"/>
        <end position="157"/>
    </location>
</feature>
<reference evidence="2 3" key="1">
    <citation type="submission" date="2018-01" db="EMBL/GenBank/DDBJ databases">
        <authorList>
            <person name="Gaut B.S."/>
            <person name="Morton B.R."/>
            <person name="Clegg M.T."/>
            <person name="Duvall M.R."/>
        </authorList>
    </citation>
    <scope>NUCLEOTIDE SEQUENCE [LARGE SCALE GENOMIC DNA]</scope>
    <source>
        <strain evidence="2">GP69</strain>
    </source>
</reference>
<keyword evidence="1" id="KW-1133">Transmembrane helix</keyword>
<dbReference type="RefSeq" id="WP_103240886.1">
    <property type="nucleotide sequence ID" value="NZ_CANRXC010000009.1"/>
</dbReference>
<dbReference type="OrthoDB" id="1862600at2"/>
<evidence type="ECO:0000313" key="2">
    <source>
        <dbReference type="EMBL" id="SOY30866.1"/>
    </source>
</evidence>
<keyword evidence="3" id="KW-1185">Reference proteome</keyword>
<accession>A0A2K4ZKD7</accession>
<dbReference type="Pfam" id="PF12730">
    <property type="entry name" value="ABC2_membrane_4"/>
    <property type="match status" value="1"/>
</dbReference>